<dbReference type="RefSeq" id="WP_141176578.1">
    <property type="nucleotide sequence ID" value="NZ_JBHUFX010000006.1"/>
</dbReference>
<dbReference type="EMBL" id="VHQI01000007">
    <property type="protein sequence ID" value="TPW41640.1"/>
    <property type="molecule type" value="Genomic_DNA"/>
</dbReference>
<organism evidence="1 2">
    <name type="scientific">Mixta tenebrionis</name>
    <dbReference type="NCBI Taxonomy" id="2562439"/>
    <lineage>
        <taxon>Bacteria</taxon>
        <taxon>Pseudomonadati</taxon>
        <taxon>Pseudomonadota</taxon>
        <taxon>Gammaproteobacteria</taxon>
        <taxon>Enterobacterales</taxon>
        <taxon>Erwiniaceae</taxon>
        <taxon>Mixta</taxon>
    </lineage>
</organism>
<name>A0A506V8H0_9GAMM</name>
<comment type="caution">
    <text evidence="1">The sequence shown here is derived from an EMBL/GenBank/DDBJ whole genome shotgun (WGS) entry which is preliminary data.</text>
</comment>
<evidence type="ECO:0000313" key="2">
    <source>
        <dbReference type="Proteomes" id="UP000319523"/>
    </source>
</evidence>
<evidence type="ECO:0000313" key="1">
    <source>
        <dbReference type="EMBL" id="TPW41640.1"/>
    </source>
</evidence>
<protein>
    <submittedName>
        <fullName evidence="1">Uncharacterized protein</fullName>
    </submittedName>
</protein>
<proteinExistence type="predicted"/>
<sequence>MITASPIAHIESTFAEQTPGGKRIASWQQQRRPADRDARSLTLELQAITQVCHLTRSEIFQRISWRPAGAYSTIARQFCRFACGRQIPLALVTDIWRSWARGWRRDWRLIAGYSWGLGNLNINQRNNR</sequence>
<dbReference type="Proteomes" id="UP000319523">
    <property type="component" value="Unassembled WGS sequence"/>
</dbReference>
<gene>
    <name evidence="1" type="ORF">FKM52_12865</name>
</gene>
<keyword evidence="2" id="KW-1185">Reference proteome</keyword>
<reference evidence="1 2" key="1">
    <citation type="submission" date="2019-06" db="EMBL/GenBank/DDBJ databases">
        <authorList>
            <person name="Yang Y."/>
        </authorList>
    </citation>
    <scope>NUCLEOTIDE SEQUENCE [LARGE SCALE GENOMIC DNA]</scope>
    <source>
        <strain evidence="1 2">BIT-26</strain>
    </source>
</reference>
<dbReference type="OrthoDB" id="8582409at2"/>
<accession>A0A506V8H0</accession>
<dbReference type="AlphaFoldDB" id="A0A506V8H0"/>